<evidence type="ECO:0000256" key="2">
    <source>
        <dbReference type="ARBA" id="ARBA00023043"/>
    </source>
</evidence>
<sequence>MEGNRMIRVPSNCTSMEVKASWGEAGKLKISVDWNVPKLAPLFDRQVAHVIRSFQAASAKTLHRALRVFLKNGQRDDLHVLLLAGAEVDGTVRGQTALRRAVEQGLFSFEAVRMLVRAGARLDIKGGGSGGSALHRACWRNLLAIAKFLLLRGANVNSENESGLKPIHISSMLGFTRLTEILLSHGADICATTLLGHTALHCACGFGHRGTAEVLLDLGADVNSVDPRKVSPLHLIVLPFDCLFTAYSCVTVRLQEPRRAPCLSGSRREDEGCQREKCSARRCSLRARGHSTYPPCCWSRFA</sequence>
<feature type="repeat" description="ANK" evidence="3">
    <location>
        <begin position="195"/>
        <end position="227"/>
    </location>
</feature>
<keyword evidence="1" id="KW-0677">Repeat</keyword>
<dbReference type="SUPFAM" id="SSF48403">
    <property type="entry name" value="Ankyrin repeat"/>
    <property type="match status" value="1"/>
</dbReference>
<dbReference type="PANTHER" id="PTHR24198:SF165">
    <property type="entry name" value="ANKYRIN REPEAT-CONTAINING PROTEIN-RELATED"/>
    <property type="match status" value="1"/>
</dbReference>
<keyword evidence="2 3" id="KW-0040">ANK repeat</keyword>
<dbReference type="InterPro" id="IPR002110">
    <property type="entry name" value="Ankyrin_rpt"/>
</dbReference>
<dbReference type="PROSITE" id="PS50088">
    <property type="entry name" value="ANK_REPEAT"/>
    <property type="match status" value="4"/>
</dbReference>
<feature type="repeat" description="ANK" evidence="3">
    <location>
        <begin position="129"/>
        <end position="161"/>
    </location>
</feature>
<name>A0A0G4HMD7_9ALVE</name>
<dbReference type="SMART" id="SM00248">
    <property type="entry name" value="ANK"/>
    <property type="match status" value="4"/>
</dbReference>
<evidence type="ECO:0000313" key="4">
    <source>
        <dbReference type="EMBL" id="CEM45370.1"/>
    </source>
</evidence>
<dbReference type="PhylomeDB" id="A0A0G4HMD7"/>
<dbReference type="EMBL" id="CDMZ01003167">
    <property type="protein sequence ID" value="CEM45370.1"/>
    <property type="molecule type" value="Genomic_DNA"/>
</dbReference>
<feature type="repeat" description="ANK" evidence="3">
    <location>
        <begin position="93"/>
        <end position="127"/>
    </location>
</feature>
<dbReference type="InterPro" id="IPR036770">
    <property type="entry name" value="Ankyrin_rpt-contain_sf"/>
</dbReference>
<dbReference type="AlphaFoldDB" id="A0A0G4HMD7"/>
<evidence type="ECO:0000256" key="3">
    <source>
        <dbReference type="PROSITE-ProRule" id="PRU00023"/>
    </source>
</evidence>
<feature type="repeat" description="ANK" evidence="3">
    <location>
        <begin position="162"/>
        <end position="194"/>
    </location>
</feature>
<organism evidence="4">
    <name type="scientific">Chromera velia CCMP2878</name>
    <dbReference type="NCBI Taxonomy" id="1169474"/>
    <lineage>
        <taxon>Eukaryota</taxon>
        <taxon>Sar</taxon>
        <taxon>Alveolata</taxon>
        <taxon>Colpodellida</taxon>
        <taxon>Chromeraceae</taxon>
        <taxon>Chromera</taxon>
    </lineage>
</organism>
<dbReference type="Gene3D" id="1.25.40.20">
    <property type="entry name" value="Ankyrin repeat-containing domain"/>
    <property type="match status" value="2"/>
</dbReference>
<proteinExistence type="predicted"/>
<reference evidence="4" key="1">
    <citation type="submission" date="2014-11" db="EMBL/GenBank/DDBJ databases">
        <authorList>
            <person name="Otto D Thomas"/>
            <person name="Naeem Raeece"/>
        </authorList>
    </citation>
    <scope>NUCLEOTIDE SEQUENCE</scope>
</reference>
<dbReference type="VEuPathDB" id="CryptoDB:Cvel_29122"/>
<gene>
    <name evidence="4" type="ORF">Cvel_29122</name>
</gene>
<dbReference type="PROSITE" id="PS50297">
    <property type="entry name" value="ANK_REP_REGION"/>
    <property type="match status" value="4"/>
</dbReference>
<protein>
    <submittedName>
        <fullName evidence="4">Uncharacterized protein</fullName>
    </submittedName>
</protein>
<dbReference type="Pfam" id="PF12796">
    <property type="entry name" value="Ank_2"/>
    <property type="match status" value="1"/>
</dbReference>
<accession>A0A0G4HMD7</accession>
<dbReference type="PANTHER" id="PTHR24198">
    <property type="entry name" value="ANKYRIN REPEAT AND PROTEIN KINASE DOMAIN-CONTAINING PROTEIN"/>
    <property type="match status" value="1"/>
</dbReference>
<evidence type="ECO:0000256" key="1">
    <source>
        <dbReference type="ARBA" id="ARBA00022737"/>
    </source>
</evidence>